<proteinExistence type="predicted"/>
<dbReference type="InterPro" id="IPR032710">
    <property type="entry name" value="NTF2-like_dom_sf"/>
</dbReference>
<organism evidence="2 3">
    <name type="scientific">Streptomyces phaeochromogenes</name>
    <dbReference type="NCBI Taxonomy" id="1923"/>
    <lineage>
        <taxon>Bacteria</taxon>
        <taxon>Bacillati</taxon>
        <taxon>Actinomycetota</taxon>
        <taxon>Actinomycetes</taxon>
        <taxon>Kitasatosporales</taxon>
        <taxon>Streptomycetaceae</taxon>
        <taxon>Streptomyces</taxon>
        <taxon>Streptomyces phaeochromogenes group</taxon>
    </lineage>
</organism>
<sequence>MSSSAEDRFEVLAVAAKYFASADARDWATHRSIYMDKVITEFDVQAETVDFDGIQGKEADADEVIEVTKRTLQNISVTQHVMTNPYFEGDGDELTLHFYEEALHHHPSLGSDPAVNTWTMYGRVAQVYRRTPNGWKLRKSRITPVHDTGNRELLTAAAAGK</sequence>
<dbReference type="Gene3D" id="3.10.450.50">
    <property type="match status" value="1"/>
</dbReference>
<feature type="domain" description="SnoaL-like" evidence="1">
    <location>
        <begin position="4"/>
        <end position="140"/>
    </location>
</feature>
<name>A0ABZ1HN94_STRPH</name>
<dbReference type="InterPro" id="IPR037401">
    <property type="entry name" value="SnoaL-like"/>
</dbReference>
<dbReference type="EMBL" id="CP109135">
    <property type="protein sequence ID" value="WSD19730.1"/>
    <property type="molecule type" value="Genomic_DNA"/>
</dbReference>
<dbReference type="Pfam" id="PF13577">
    <property type="entry name" value="SnoaL_4"/>
    <property type="match status" value="1"/>
</dbReference>
<evidence type="ECO:0000313" key="2">
    <source>
        <dbReference type="EMBL" id="WSD19730.1"/>
    </source>
</evidence>
<protein>
    <submittedName>
        <fullName evidence="2">Nuclear transport factor 2 family protein</fullName>
    </submittedName>
</protein>
<dbReference type="SUPFAM" id="SSF54427">
    <property type="entry name" value="NTF2-like"/>
    <property type="match status" value="1"/>
</dbReference>
<accession>A0ABZ1HN94</accession>
<gene>
    <name evidence="2" type="ORF">OHB35_44475</name>
</gene>
<evidence type="ECO:0000313" key="3">
    <source>
        <dbReference type="Proteomes" id="UP001340816"/>
    </source>
</evidence>
<keyword evidence="3" id="KW-1185">Reference proteome</keyword>
<evidence type="ECO:0000259" key="1">
    <source>
        <dbReference type="Pfam" id="PF13577"/>
    </source>
</evidence>
<dbReference type="Proteomes" id="UP001340816">
    <property type="component" value="Chromosome"/>
</dbReference>
<dbReference type="RefSeq" id="WP_326761666.1">
    <property type="nucleotide sequence ID" value="NZ_CP109135.1"/>
</dbReference>
<reference evidence="2 3" key="1">
    <citation type="submission" date="2022-10" db="EMBL/GenBank/DDBJ databases">
        <title>The complete genomes of actinobacterial strains from the NBC collection.</title>
        <authorList>
            <person name="Joergensen T.S."/>
            <person name="Alvarez Arevalo M."/>
            <person name="Sterndorff E.B."/>
            <person name="Faurdal D."/>
            <person name="Vuksanovic O."/>
            <person name="Mourched A.-S."/>
            <person name="Charusanti P."/>
            <person name="Shaw S."/>
            <person name="Blin K."/>
            <person name="Weber T."/>
        </authorList>
    </citation>
    <scope>NUCLEOTIDE SEQUENCE [LARGE SCALE GENOMIC DNA]</scope>
    <source>
        <strain evidence="2 3">NBC 01752</strain>
    </source>
</reference>